<protein>
    <recommendedName>
        <fullName evidence="4">Intersectin-EH binding protein Ibp1</fullName>
    </recommendedName>
</protein>
<evidence type="ECO:0000313" key="2">
    <source>
        <dbReference type="EMBL" id="ORA65786.1"/>
    </source>
</evidence>
<sequence>MWSRGAIVGAVCAAAIAAAPVSAADPVTYPDTDANGVPMNRSGGPVPTMNGIPCVGGHYGVCFSFAQNQPVPKKPQAIVGHSPTVTN</sequence>
<dbReference type="STRING" id="81858.BST23_12295"/>
<evidence type="ECO:0008006" key="4">
    <source>
        <dbReference type="Google" id="ProtNLM"/>
    </source>
</evidence>
<feature type="signal peptide" evidence="1">
    <location>
        <begin position="1"/>
        <end position="23"/>
    </location>
</feature>
<dbReference type="OrthoDB" id="4638527at2"/>
<accession>A0A0M2ZG57</accession>
<organism evidence="2 3">
    <name type="scientific">Mycolicibacterium elephantis</name>
    <dbReference type="NCBI Taxonomy" id="81858"/>
    <lineage>
        <taxon>Bacteria</taxon>
        <taxon>Bacillati</taxon>
        <taxon>Actinomycetota</taxon>
        <taxon>Actinomycetes</taxon>
        <taxon>Mycobacteriales</taxon>
        <taxon>Mycobacteriaceae</taxon>
        <taxon>Mycolicibacterium</taxon>
    </lineage>
</organism>
<name>A0A0M2ZG57_9MYCO</name>
<reference evidence="2 3" key="1">
    <citation type="submission" date="2017-02" db="EMBL/GenBank/DDBJ databases">
        <title>The new phylogeny of genus Mycobacterium.</title>
        <authorList>
            <person name="Tortoli E."/>
            <person name="Trovato A."/>
            <person name="Cirillo D.M."/>
        </authorList>
    </citation>
    <scope>NUCLEOTIDE SEQUENCE [LARGE SCALE GENOMIC DNA]</scope>
    <source>
        <strain evidence="2 3">FI-09383</strain>
    </source>
</reference>
<keyword evidence="1" id="KW-0732">Signal</keyword>
<accession>A0A1A0R0K2</accession>
<dbReference type="AlphaFoldDB" id="A0A0M2ZG57"/>
<dbReference type="Proteomes" id="UP000192772">
    <property type="component" value="Unassembled WGS sequence"/>
</dbReference>
<evidence type="ECO:0000256" key="1">
    <source>
        <dbReference type="SAM" id="SignalP"/>
    </source>
</evidence>
<evidence type="ECO:0000313" key="3">
    <source>
        <dbReference type="Proteomes" id="UP000192772"/>
    </source>
</evidence>
<dbReference type="EMBL" id="MVHP01000012">
    <property type="protein sequence ID" value="ORA65786.1"/>
    <property type="molecule type" value="Genomic_DNA"/>
</dbReference>
<gene>
    <name evidence="2" type="ORF">BST23_12295</name>
</gene>
<comment type="caution">
    <text evidence="2">The sequence shown here is derived from an EMBL/GenBank/DDBJ whole genome shotgun (WGS) entry which is preliminary data.</text>
</comment>
<proteinExistence type="predicted"/>
<feature type="chain" id="PRO_5030011105" description="Intersectin-EH binding protein Ibp1" evidence="1">
    <location>
        <begin position="24"/>
        <end position="87"/>
    </location>
</feature>
<dbReference type="RefSeq" id="WP_046752102.1">
    <property type="nucleotide sequence ID" value="NZ_JBCGVB010000003.1"/>
</dbReference>